<dbReference type="GO" id="GO:0003824">
    <property type="term" value="F:catalytic activity"/>
    <property type="evidence" value="ECO:0007669"/>
    <property type="project" value="InterPro"/>
</dbReference>
<dbReference type="PANTHER" id="PTHR43194">
    <property type="entry name" value="HYDROLASE ALPHA/BETA FOLD FAMILY"/>
    <property type="match status" value="1"/>
</dbReference>
<gene>
    <name evidence="2" type="ORF">RSA3_00550</name>
</gene>
<dbReference type="Proteomes" id="UP000072189">
    <property type="component" value="Unassembled WGS sequence"/>
</dbReference>
<dbReference type="InterPro" id="IPR000639">
    <property type="entry name" value="Epox_hydrolase-like"/>
</dbReference>
<protein>
    <recommendedName>
        <fullName evidence="1">AB hydrolase-1 domain-containing protein</fullName>
    </recommendedName>
</protein>
<dbReference type="EMBL" id="LDRV01000002">
    <property type="protein sequence ID" value="KTS14294.1"/>
    <property type="molecule type" value="Genomic_DNA"/>
</dbReference>
<dbReference type="Pfam" id="PF12697">
    <property type="entry name" value="Abhydrolase_6"/>
    <property type="match status" value="1"/>
</dbReference>
<dbReference type="PANTHER" id="PTHR43194:SF2">
    <property type="entry name" value="PEROXISOMAL MEMBRANE PROTEIN LPX1"/>
    <property type="match status" value="1"/>
</dbReference>
<dbReference type="AlphaFoldDB" id="A0A147FCJ2"/>
<organism evidence="2 3">
    <name type="scientific">Microbacterium testaceum</name>
    <name type="common">Aureobacterium testaceum</name>
    <name type="synonym">Brevibacterium testaceum</name>
    <dbReference type="NCBI Taxonomy" id="2033"/>
    <lineage>
        <taxon>Bacteria</taxon>
        <taxon>Bacillati</taxon>
        <taxon>Actinomycetota</taxon>
        <taxon>Actinomycetes</taxon>
        <taxon>Micrococcales</taxon>
        <taxon>Microbacteriaceae</taxon>
        <taxon>Microbacterium</taxon>
    </lineage>
</organism>
<dbReference type="PRINTS" id="PR00412">
    <property type="entry name" value="EPOXHYDRLASE"/>
</dbReference>
<feature type="domain" description="AB hydrolase-1" evidence="1">
    <location>
        <begin position="12"/>
        <end position="259"/>
    </location>
</feature>
<dbReference type="PATRIC" id="fig|2033.7.peg.1197"/>
<reference evidence="2 3" key="1">
    <citation type="journal article" date="2016" name="Front. Microbiol.">
        <title>Genomic Resource of Rice Seed Associated Bacteria.</title>
        <authorList>
            <person name="Midha S."/>
            <person name="Bansal K."/>
            <person name="Sharma S."/>
            <person name="Kumar N."/>
            <person name="Patil P.P."/>
            <person name="Chaudhry V."/>
            <person name="Patil P.B."/>
        </authorList>
    </citation>
    <scope>NUCLEOTIDE SEQUENCE [LARGE SCALE GENOMIC DNA]</scope>
    <source>
        <strain evidence="2 3">RSA3</strain>
    </source>
</reference>
<comment type="caution">
    <text evidence="2">The sequence shown here is derived from an EMBL/GenBank/DDBJ whole genome shotgun (WGS) entry which is preliminary data.</text>
</comment>
<evidence type="ECO:0000313" key="2">
    <source>
        <dbReference type="EMBL" id="KTS14294.1"/>
    </source>
</evidence>
<dbReference type="InterPro" id="IPR029058">
    <property type="entry name" value="AB_hydrolase_fold"/>
</dbReference>
<name>A0A147FCJ2_MICTE</name>
<dbReference type="SUPFAM" id="SSF53474">
    <property type="entry name" value="alpha/beta-Hydrolases"/>
    <property type="match status" value="1"/>
</dbReference>
<evidence type="ECO:0000259" key="1">
    <source>
        <dbReference type="Pfam" id="PF12697"/>
    </source>
</evidence>
<sequence>MEREPVTGGNPVVLLHGWPGLPSDYRALIPLLPGARVLIPTLAGFGTGYTGPIDTADATADSYARRLLDELDAEGVTGGVTIVGYDIGSRIAQSALRADPDRFIGAVLTPGYPGIGARAGDAEYAERFWYQHFHRTPLAAELIDGNESNVASYLDWVWDQWSGPGAPQWHPHRDDLIAAYSRPGAFRASIQWYTANRGYSGALPPIHTPATILWPDADPLFPPAWADRIPEFFSAARTDFVAGCGHFLPLENPAALADAILRHATA</sequence>
<dbReference type="Gene3D" id="3.40.50.1820">
    <property type="entry name" value="alpha/beta hydrolase"/>
    <property type="match status" value="1"/>
</dbReference>
<evidence type="ECO:0000313" key="3">
    <source>
        <dbReference type="Proteomes" id="UP000072189"/>
    </source>
</evidence>
<proteinExistence type="predicted"/>
<accession>A0A147FCJ2</accession>
<dbReference type="InterPro" id="IPR050228">
    <property type="entry name" value="Carboxylesterase_BioH"/>
</dbReference>
<dbReference type="InterPro" id="IPR000073">
    <property type="entry name" value="AB_hydrolase_1"/>
</dbReference>